<dbReference type="InterPro" id="IPR007627">
    <property type="entry name" value="RNA_pol_sigma70_r2"/>
</dbReference>
<dbReference type="PANTHER" id="PTHR30603:SF60">
    <property type="entry name" value="RNA POLYMERASE SIGMA FACTOR RPOD"/>
    <property type="match status" value="1"/>
</dbReference>
<dbReference type="GO" id="GO:0016987">
    <property type="term" value="F:sigma factor activity"/>
    <property type="evidence" value="ECO:0007669"/>
    <property type="project" value="UniProtKB-KW"/>
</dbReference>
<dbReference type="InterPro" id="IPR036388">
    <property type="entry name" value="WH-like_DNA-bd_sf"/>
</dbReference>
<evidence type="ECO:0000256" key="5">
    <source>
        <dbReference type="SAM" id="MobiDB-lite"/>
    </source>
</evidence>
<feature type="region of interest" description="Disordered" evidence="5">
    <location>
        <begin position="1"/>
        <end position="27"/>
    </location>
</feature>
<dbReference type="Pfam" id="PF04545">
    <property type="entry name" value="Sigma70_r4"/>
    <property type="match status" value="1"/>
</dbReference>
<dbReference type="PROSITE" id="PS00715">
    <property type="entry name" value="SIGMA70_1"/>
    <property type="match status" value="1"/>
</dbReference>
<protein>
    <submittedName>
        <fullName evidence="7">RNA polymerase sigma factor SigA</fullName>
    </submittedName>
</protein>
<dbReference type="InterPro" id="IPR013325">
    <property type="entry name" value="RNA_pol_sigma_r2"/>
</dbReference>
<dbReference type="PANTHER" id="PTHR30603">
    <property type="entry name" value="RNA POLYMERASE SIGMA FACTOR RPO"/>
    <property type="match status" value="1"/>
</dbReference>
<gene>
    <name evidence="7" type="primary">sigA_4</name>
    <name evidence="7" type="ORF">Poly51_51660</name>
</gene>
<dbReference type="Gene3D" id="1.10.601.10">
    <property type="entry name" value="RNA Polymerase Primary Sigma Factor"/>
    <property type="match status" value="1"/>
</dbReference>
<evidence type="ECO:0000256" key="4">
    <source>
        <dbReference type="ARBA" id="ARBA00023163"/>
    </source>
</evidence>
<dbReference type="NCBIfam" id="TIGR02937">
    <property type="entry name" value="sigma70-ECF"/>
    <property type="match status" value="1"/>
</dbReference>
<dbReference type="Gene3D" id="1.10.10.10">
    <property type="entry name" value="Winged helix-like DNA-binding domain superfamily/Winged helix DNA-binding domain"/>
    <property type="match status" value="1"/>
</dbReference>
<dbReference type="AlphaFoldDB" id="A0A5C6EI91"/>
<name>A0A5C6EI91_9BACT</name>
<keyword evidence="1" id="KW-0805">Transcription regulation</keyword>
<dbReference type="RefSeq" id="WP_246114745.1">
    <property type="nucleotide sequence ID" value="NZ_SJPW01000007.1"/>
</dbReference>
<keyword evidence="2" id="KW-0731">Sigma factor</keyword>
<evidence type="ECO:0000259" key="6">
    <source>
        <dbReference type="PROSITE" id="PS00715"/>
    </source>
</evidence>
<dbReference type="CDD" id="cd06171">
    <property type="entry name" value="Sigma70_r4"/>
    <property type="match status" value="1"/>
</dbReference>
<accession>A0A5C6EI91</accession>
<dbReference type="SUPFAM" id="SSF88659">
    <property type="entry name" value="Sigma3 and sigma4 domains of RNA polymerase sigma factors"/>
    <property type="match status" value="1"/>
</dbReference>
<dbReference type="GO" id="GO:0006352">
    <property type="term" value="P:DNA-templated transcription initiation"/>
    <property type="evidence" value="ECO:0007669"/>
    <property type="project" value="InterPro"/>
</dbReference>
<dbReference type="InterPro" id="IPR000943">
    <property type="entry name" value="RNA_pol_sigma70"/>
</dbReference>
<comment type="caution">
    <text evidence="7">The sequence shown here is derived from an EMBL/GenBank/DDBJ whole genome shotgun (WGS) entry which is preliminary data.</text>
</comment>
<evidence type="ECO:0000256" key="3">
    <source>
        <dbReference type="ARBA" id="ARBA00023125"/>
    </source>
</evidence>
<dbReference type="SUPFAM" id="SSF88946">
    <property type="entry name" value="Sigma2 domain of RNA polymerase sigma factors"/>
    <property type="match status" value="1"/>
</dbReference>
<evidence type="ECO:0000256" key="2">
    <source>
        <dbReference type="ARBA" id="ARBA00023082"/>
    </source>
</evidence>
<sequence>MPTIMTEPSAIQPPSSEAVAKRSLAGEPAKTASDIPARFPGWLKSPELAVANRDVDQILSSLKGLDTDELKVRTKSWLKREIGFMTNPSFSSRGAGRVMFGDALELAPRKSELGLAALRKSGVDLPIHLSRLCEAALLKPEQEVMLFRRMNFLLHQASVHRSLLNSDRPSRIRLELVERFVALAEWHRDRIVEANLRLVFSIVKKFVNANNTFDDLLSDGIVGLIRAVEKFDFDRGFRFSTYATQVVRRNSYRTVVLNQQDRQRVIGGLQDMDVEICEEDRSSAISEKRWHELRSRMAVMLDDLDRREKLIIRARFSLGSHSKVHTLQSLADRLGISKERVRQLERRAMEKLRDMASDIQFAPLDA</sequence>
<organism evidence="7 8">
    <name type="scientific">Rubripirellula tenax</name>
    <dbReference type="NCBI Taxonomy" id="2528015"/>
    <lineage>
        <taxon>Bacteria</taxon>
        <taxon>Pseudomonadati</taxon>
        <taxon>Planctomycetota</taxon>
        <taxon>Planctomycetia</taxon>
        <taxon>Pirellulales</taxon>
        <taxon>Pirellulaceae</taxon>
        <taxon>Rubripirellula</taxon>
    </lineage>
</organism>
<dbReference type="Pfam" id="PF04542">
    <property type="entry name" value="Sigma70_r2"/>
    <property type="match status" value="1"/>
</dbReference>
<dbReference type="PRINTS" id="PR00046">
    <property type="entry name" value="SIGMA70FCT"/>
</dbReference>
<dbReference type="InterPro" id="IPR007630">
    <property type="entry name" value="RNA_pol_sigma70_r4"/>
</dbReference>
<dbReference type="GO" id="GO:0003677">
    <property type="term" value="F:DNA binding"/>
    <property type="evidence" value="ECO:0007669"/>
    <property type="project" value="UniProtKB-KW"/>
</dbReference>
<keyword evidence="8" id="KW-1185">Reference proteome</keyword>
<evidence type="ECO:0000313" key="8">
    <source>
        <dbReference type="Proteomes" id="UP000318288"/>
    </source>
</evidence>
<keyword evidence="3" id="KW-0238">DNA-binding</keyword>
<feature type="domain" description="RNA polymerase sigma-70" evidence="6">
    <location>
        <begin position="215"/>
        <end position="228"/>
    </location>
</feature>
<dbReference type="InterPro" id="IPR013324">
    <property type="entry name" value="RNA_pol_sigma_r3/r4-like"/>
</dbReference>
<dbReference type="Proteomes" id="UP000318288">
    <property type="component" value="Unassembled WGS sequence"/>
</dbReference>
<reference evidence="7 8" key="1">
    <citation type="submission" date="2019-02" db="EMBL/GenBank/DDBJ databases">
        <title>Deep-cultivation of Planctomycetes and their phenomic and genomic characterization uncovers novel biology.</title>
        <authorList>
            <person name="Wiegand S."/>
            <person name="Jogler M."/>
            <person name="Boedeker C."/>
            <person name="Pinto D."/>
            <person name="Vollmers J."/>
            <person name="Rivas-Marin E."/>
            <person name="Kohn T."/>
            <person name="Peeters S.H."/>
            <person name="Heuer A."/>
            <person name="Rast P."/>
            <person name="Oberbeckmann S."/>
            <person name="Bunk B."/>
            <person name="Jeske O."/>
            <person name="Meyerdierks A."/>
            <person name="Storesund J.E."/>
            <person name="Kallscheuer N."/>
            <person name="Luecker S."/>
            <person name="Lage O.M."/>
            <person name="Pohl T."/>
            <person name="Merkel B.J."/>
            <person name="Hornburger P."/>
            <person name="Mueller R.-W."/>
            <person name="Bruemmer F."/>
            <person name="Labrenz M."/>
            <person name="Spormann A.M."/>
            <person name="Op Den Camp H."/>
            <person name="Overmann J."/>
            <person name="Amann R."/>
            <person name="Jetten M.S.M."/>
            <person name="Mascher T."/>
            <person name="Medema M.H."/>
            <person name="Devos D.P."/>
            <person name="Kaster A.-K."/>
            <person name="Ovreas L."/>
            <person name="Rohde M."/>
            <person name="Galperin M.Y."/>
            <person name="Jogler C."/>
        </authorList>
    </citation>
    <scope>NUCLEOTIDE SEQUENCE [LARGE SCALE GENOMIC DNA]</scope>
    <source>
        <strain evidence="7 8">Poly51</strain>
    </source>
</reference>
<keyword evidence="4" id="KW-0804">Transcription</keyword>
<dbReference type="InterPro" id="IPR014284">
    <property type="entry name" value="RNA_pol_sigma-70_dom"/>
</dbReference>
<evidence type="ECO:0000313" key="7">
    <source>
        <dbReference type="EMBL" id="TWU47366.1"/>
    </source>
</evidence>
<dbReference type="InterPro" id="IPR050239">
    <property type="entry name" value="Sigma-70_RNA_pol_init_factors"/>
</dbReference>
<dbReference type="EMBL" id="SJPW01000007">
    <property type="protein sequence ID" value="TWU47366.1"/>
    <property type="molecule type" value="Genomic_DNA"/>
</dbReference>
<proteinExistence type="predicted"/>
<evidence type="ECO:0000256" key="1">
    <source>
        <dbReference type="ARBA" id="ARBA00023015"/>
    </source>
</evidence>